<evidence type="ECO:0000256" key="1">
    <source>
        <dbReference type="ARBA" id="ARBA00004575"/>
    </source>
</evidence>
<feature type="region of interest" description="Disordered" evidence="8">
    <location>
        <begin position="527"/>
        <end position="550"/>
    </location>
</feature>
<evidence type="ECO:0000256" key="9">
    <source>
        <dbReference type="SAM" id="Phobius"/>
    </source>
</evidence>
<evidence type="ECO:0000256" key="7">
    <source>
        <dbReference type="ARBA" id="ARBA00023242"/>
    </source>
</evidence>
<accession>A0A4P1RHM5</accession>
<organism evidence="10 11">
    <name type="scientific">Lupinus angustifolius</name>
    <name type="common">Narrow-leaved blue lupine</name>
    <dbReference type="NCBI Taxonomy" id="3871"/>
    <lineage>
        <taxon>Eukaryota</taxon>
        <taxon>Viridiplantae</taxon>
        <taxon>Streptophyta</taxon>
        <taxon>Embryophyta</taxon>
        <taxon>Tracheophyta</taxon>
        <taxon>Spermatophyta</taxon>
        <taxon>Magnoliopsida</taxon>
        <taxon>eudicotyledons</taxon>
        <taxon>Gunneridae</taxon>
        <taxon>Pentapetalae</taxon>
        <taxon>rosids</taxon>
        <taxon>fabids</taxon>
        <taxon>Fabales</taxon>
        <taxon>Fabaceae</taxon>
        <taxon>Papilionoideae</taxon>
        <taxon>50 kb inversion clade</taxon>
        <taxon>genistoids sensu lato</taxon>
        <taxon>core genistoids</taxon>
        <taxon>Genisteae</taxon>
        <taxon>Lupinus</taxon>
    </lineage>
</organism>
<dbReference type="Proteomes" id="UP000188354">
    <property type="component" value="Chromosome LG06"/>
</dbReference>
<evidence type="ECO:0000313" key="11">
    <source>
        <dbReference type="Proteomes" id="UP000188354"/>
    </source>
</evidence>
<feature type="transmembrane region" description="Helical" evidence="9">
    <location>
        <begin position="272"/>
        <end position="291"/>
    </location>
</feature>
<dbReference type="AlphaFoldDB" id="A0A4P1RHM5"/>
<proteinExistence type="inferred from homology"/>
<reference evidence="10 11" key="1">
    <citation type="journal article" date="2017" name="Plant Biotechnol. J.">
        <title>A comprehensive draft genome sequence for lupin (Lupinus angustifolius), an emerging health food: insights into plant-microbe interactions and legume evolution.</title>
        <authorList>
            <person name="Hane J.K."/>
            <person name="Ming Y."/>
            <person name="Kamphuis L.G."/>
            <person name="Nelson M.N."/>
            <person name="Garg G."/>
            <person name="Atkins C.A."/>
            <person name="Bayer P.E."/>
            <person name="Bravo A."/>
            <person name="Bringans S."/>
            <person name="Cannon S."/>
            <person name="Edwards D."/>
            <person name="Foley R."/>
            <person name="Gao L.L."/>
            <person name="Harrison M.J."/>
            <person name="Huang W."/>
            <person name="Hurgobin B."/>
            <person name="Li S."/>
            <person name="Liu C.W."/>
            <person name="McGrath A."/>
            <person name="Morahan G."/>
            <person name="Murray J."/>
            <person name="Weller J."/>
            <person name="Jian J."/>
            <person name="Singh K.B."/>
        </authorList>
    </citation>
    <scope>NUCLEOTIDE SEQUENCE [LARGE SCALE GENOMIC DNA]</scope>
    <source>
        <strain evidence="11">cv. Tanjil</strain>
        <tissue evidence="10">Whole plant</tissue>
    </source>
</reference>
<evidence type="ECO:0000256" key="5">
    <source>
        <dbReference type="ARBA" id="ARBA00022989"/>
    </source>
</evidence>
<dbReference type="STRING" id="3871.A0A4P1RHM5"/>
<dbReference type="Pfam" id="PF10225">
    <property type="entry name" value="NEMP"/>
    <property type="match status" value="1"/>
</dbReference>
<evidence type="ECO:0000313" key="10">
    <source>
        <dbReference type="EMBL" id="OIW10909.1"/>
    </source>
</evidence>
<dbReference type="GO" id="GO:0005637">
    <property type="term" value="C:nuclear inner membrane"/>
    <property type="evidence" value="ECO:0007669"/>
    <property type="project" value="UniProtKB-SubCell"/>
</dbReference>
<dbReference type="Gramene" id="OIW10909">
    <property type="protein sequence ID" value="OIW10909"/>
    <property type="gene ID" value="TanjilG_27855"/>
</dbReference>
<evidence type="ECO:0000256" key="8">
    <source>
        <dbReference type="SAM" id="MobiDB-lite"/>
    </source>
</evidence>
<keyword evidence="11" id="KW-1185">Reference proteome</keyword>
<feature type="transmembrane region" description="Helical" evidence="9">
    <location>
        <begin position="246"/>
        <end position="266"/>
    </location>
</feature>
<feature type="transmembrane region" description="Helical" evidence="9">
    <location>
        <begin position="303"/>
        <end position="324"/>
    </location>
</feature>
<keyword evidence="7" id="KW-0539">Nucleus</keyword>
<evidence type="ECO:0000256" key="6">
    <source>
        <dbReference type="ARBA" id="ARBA00023136"/>
    </source>
</evidence>
<name>A0A4P1RHM5_LUPAN</name>
<comment type="similarity">
    <text evidence="2">Belongs to the NEMP family.</text>
</comment>
<dbReference type="EMBL" id="CM007366">
    <property type="protein sequence ID" value="OIW10909.1"/>
    <property type="molecule type" value="Genomic_DNA"/>
</dbReference>
<feature type="transmembrane region" description="Helical" evidence="9">
    <location>
        <begin position="362"/>
        <end position="384"/>
    </location>
</feature>
<keyword evidence="6 9" id="KW-0472">Membrane</keyword>
<evidence type="ECO:0000256" key="3">
    <source>
        <dbReference type="ARBA" id="ARBA00022692"/>
    </source>
</evidence>
<keyword evidence="3 9" id="KW-0812">Transmembrane</keyword>
<keyword evidence="4" id="KW-0732">Signal</keyword>
<sequence length="628" mass="69932">MLNFTYVSSALDQNTTLQLPHGLPVGNSPGSKSGTTLLVQRVRICGLSSEGPIKLQNGPQLLSDFERAPLLLLRVSVRSLAIAMAGSHSQQYSPSVYILRLTFLCTFALLVCANEPSLSLDQNTTLQLPHGLPVGNSPGSKSGTTLLVQRVRICGLSRFRNLRKFAHSMKVKVLPANSNVRVPNIEICFHRNASLAVGMCPQGQWEKVSKGSWARSLSPFDNKLLDIRTAGSTLENFEVSVDEEFFAYRIIFLILGLTLMSLASFVSKSLAFYYSTAMAIGIILVILMILYQGMKLLPTGRKSSLAIFLYASAVGFGTFLLQYVPDLLRSVLTELGIGEDMYNPVCEEPTNFKINVGILGRLWMLDTMIIGGAFPIVHSVLFSFPCNHINFLISIVITLAIFLLAFVAIAGAWMGFWVVHKLILTEEGSVDISTAQFVAWAIRIVAAIMILQSSVDPLLGTLALLCGSLVSLLKRLHRLRFLRRLRRNLFKSPTKNRRSQVPDSPSFDDSLDKHMYKMQIKNDSSYLRPQSKSFTPLPCKSSERGFGRTPPKKLSEDLYPSIIHTTPERRKYSAAEWDAFTKESTEKALVELAASPDFGRWLSSNADRVSVTPNSRTDGQRRWWLLWW</sequence>
<comment type="subcellular location">
    <subcellularLocation>
        <location evidence="1">Nucleus inner membrane</location>
        <topology evidence="1">Multi-pass membrane protein</topology>
        <orientation evidence="1">Nucleoplasmic side</orientation>
    </subcellularLocation>
</comment>
<evidence type="ECO:0000256" key="2">
    <source>
        <dbReference type="ARBA" id="ARBA00005748"/>
    </source>
</evidence>
<evidence type="ECO:0000256" key="4">
    <source>
        <dbReference type="ARBA" id="ARBA00022729"/>
    </source>
</evidence>
<dbReference type="PANTHER" id="PTHR31587:SF4">
    <property type="entry name" value="TRANSMEMBRANE PROTEIN (DUF2215)"/>
    <property type="match status" value="1"/>
</dbReference>
<keyword evidence="5 9" id="KW-1133">Transmembrane helix</keyword>
<protein>
    <submittedName>
        <fullName evidence="10">Uncharacterized protein</fullName>
    </submittedName>
</protein>
<gene>
    <name evidence="10" type="ORF">TanjilG_27855</name>
</gene>
<dbReference type="PANTHER" id="PTHR31587">
    <property type="entry name" value="TRANSMEMBRANE PROTEIN (DUF2215)"/>
    <property type="match status" value="1"/>
</dbReference>
<dbReference type="InterPro" id="IPR019358">
    <property type="entry name" value="NEMP_fam"/>
</dbReference>
<feature type="transmembrane region" description="Helical" evidence="9">
    <location>
        <begin position="391"/>
        <end position="420"/>
    </location>
</feature>